<reference evidence="1" key="1">
    <citation type="submission" date="2019-08" db="EMBL/GenBank/DDBJ databases">
        <title>Genome sequence of Clostridiales bacterium MT110.</title>
        <authorList>
            <person name="Cao J."/>
        </authorList>
    </citation>
    <scope>NUCLEOTIDE SEQUENCE</scope>
    <source>
        <strain evidence="1">MT110</strain>
    </source>
</reference>
<protein>
    <submittedName>
        <fullName evidence="1">Motility associated factor glycosyltransferase family protein</fullName>
    </submittedName>
</protein>
<proteinExistence type="predicted"/>
<accession>A0ACD1AA73</accession>
<sequence>MEIKIAREGERQEQYKKNLGYLAPGFRKRMEALDETEVWEKVEISWNSEGYPVCRYHEEGRSFLINSERPREEAEKWCRNLPVKGAGGIFLFGSGFGYPLFELFEKKQPHTVVILFEQNLYLLKAMLHYFDFEPLFSTGRLILLVGDIEDFSGVFDELFFSIVFVSCTSPVLAFTHAANRNFKSVYQRINNFVFSRLALFVFYIGNDHYDNLVGLFNLLANSRTIIETPSIECLREKYKGIPAFIVANGPSLDKNIDELHRIDGKGLILCAESAILPLLKNKIKPDILTIVERTKYTYFYHFKDVSYPSDMALICLGLVDKRVFPSFPGEKIPVFRNAEAINQWINGYLGDGSAIDAGANVSHLAFELAVLLGADPIVFVGQDYAYGADGITHSRGAVYNEEKGRKSKEQLQAMPIVSVEGNDGSMIPSTKLWKDFRIGLERKIAAHPEKTMINATEGGAKIHGTVCKTLSEVIDTFCNTPLPYPVYGLIAEKRALLNRSEKKENLIRLIQSIDSYILMFRELAQLANKGKLDCCRILRIAEKADEGSRQVLESAYQKNMEIYQRFIDDTLCRSFCQQVVFSSYYHMNHLGFIDTGEKMMEIFKIHHDFFQSLYIVCQSVVVHFEDARGSLKRIQDEYESEATRGVSK</sequence>
<name>A0ACD1AA73_9FIRM</name>
<evidence type="ECO:0000313" key="2">
    <source>
        <dbReference type="Proteomes" id="UP000594014"/>
    </source>
</evidence>
<organism evidence="1 2">
    <name type="scientific">Anoxybacterium hadale</name>
    <dbReference type="NCBI Taxonomy" id="3408580"/>
    <lineage>
        <taxon>Bacteria</taxon>
        <taxon>Bacillati</taxon>
        <taxon>Bacillota</taxon>
        <taxon>Clostridia</taxon>
        <taxon>Peptostreptococcales</taxon>
        <taxon>Anaerovoracaceae</taxon>
        <taxon>Anoxybacterium</taxon>
    </lineage>
</organism>
<gene>
    <name evidence="1" type="ORF">FRZ06_08530</name>
</gene>
<keyword evidence="2" id="KW-1185">Reference proteome</keyword>
<dbReference type="EMBL" id="CP042469">
    <property type="protein sequence ID" value="QOX63395.1"/>
    <property type="molecule type" value="Genomic_DNA"/>
</dbReference>
<evidence type="ECO:0000313" key="1">
    <source>
        <dbReference type="EMBL" id="QOX63395.1"/>
    </source>
</evidence>
<dbReference type="Proteomes" id="UP000594014">
    <property type="component" value="Chromosome"/>
</dbReference>